<organism evidence="2 3">
    <name type="scientific">Paspalum notatum var. saurae</name>
    <dbReference type="NCBI Taxonomy" id="547442"/>
    <lineage>
        <taxon>Eukaryota</taxon>
        <taxon>Viridiplantae</taxon>
        <taxon>Streptophyta</taxon>
        <taxon>Embryophyta</taxon>
        <taxon>Tracheophyta</taxon>
        <taxon>Spermatophyta</taxon>
        <taxon>Magnoliopsida</taxon>
        <taxon>Liliopsida</taxon>
        <taxon>Poales</taxon>
        <taxon>Poaceae</taxon>
        <taxon>PACMAD clade</taxon>
        <taxon>Panicoideae</taxon>
        <taxon>Andropogonodae</taxon>
        <taxon>Paspaleae</taxon>
        <taxon>Paspalinae</taxon>
        <taxon>Paspalum</taxon>
    </lineage>
</organism>
<evidence type="ECO:0000313" key="2">
    <source>
        <dbReference type="EMBL" id="WVZ56845.1"/>
    </source>
</evidence>
<gene>
    <name evidence="2" type="ORF">U9M48_007318</name>
</gene>
<name>A0AAQ3PU98_PASNO</name>
<feature type="region of interest" description="Disordered" evidence="1">
    <location>
        <begin position="1"/>
        <end position="92"/>
    </location>
</feature>
<accession>A0AAQ3PU98</accession>
<protein>
    <submittedName>
        <fullName evidence="2">Uncharacterized protein</fullName>
    </submittedName>
</protein>
<feature type="compositionally biased region" description="Pro residues" evidence="1">
    <location>
        <begin position="25"/>
        <end position="39"/>
    </location>
</feature>
<evidence type="ECO:0000256" key="1">
    <source>
        <dbReference type="SAM" id="MobiDB-lite"/>
    </source>
</evidence>
<feature type="compositionally biased region" description="Pro residues" evidence="1">
    <location>
        <begin position="66"/>
        <end position="79"/>
    </location>
</feature>
<evidence type="ECO:0000313" key="3">
    <source>
        <dbReference type="Proteomes" id="UP001341281"/>
    </source>
</evidence>
<keyword evidence="3" id="KW-1185">Reference proteome</keyword>
<reference evidence="2 3" key="1">
    <citation type="submission" date="2024-02" db="EMBL/GenBank/DDBJ databases">
        <title>High-quality chromosome-scale genome assembly of Pensacola bahiagrass (Paspalum notatum Flugge var. saurae).</title>
        <authorList>
            <person name="Vega J.M."/>
            <person name="Podio M."/>
            <person name="Orjuela J."/>
            <person name="Siena L.A."/>
            <person name="Pessino S.C."/>
            <person name="Combes M.C."/>
            <person name="Mariac C."/>
            <person name="Albertini E."/>
            <person name="Pupilli F."/>
            <person name="Ortiz J.P.A."/>
            <person name="Leblanc O."/>
        </authorList>
    </citation>
    <scope>NUCLEOTIDE SEQUENCE [LARGE SCALE GENOMIC DNA]</scope>
    <source>
        <strain evidence="2">R1</strain>
        <tissue evidence="2">Leaf</tissue>
    </source>
</reference>
<dbReference type="EMBL" id="CP144746">
    <property type="protein sequence ID" value="WVZ56845.1"/>
    <property type="molecule type" value="Genomic_DNA"/>
</dbReference>
<feature type="compositionally biased region" description="Low complexity" evidence="1">
    <location>
        <begin position="40"/>
        <end position="65"/>
    </location>
</feature>
<sequence length="205" mass="21663">MPPPKVCICPARPVSTLHTRTLAQPPSPTPPDPRPPPPVGRSAPRAASARPPAWLSSPPAWLPSRHPAPPTWVPAPPTWPVGSASKQRAPRATLDGAELDQSAAKGARAAIVARRVLGGGPIPLTQPQSMHVGFFFGGNNSTRERPSGGCSRRHEEKVPTSVVVPDYTPRSALVPGSDNGGSGDENGETPALSFFVFFFFLNVRK</sequence>
<proteinExistence type="predicted"/>
<dbReference type="AlphaFoldDB" id="A0AAQ3PU98"/>
<dbReference type="Proteomes" id="UP001341281">
    <property type="component" value="Chromosome 02"/>
</dbReference>
<feature type="region of interest" description="Disordered" evidence="1">
    <location>
        <begin position="167"/>
        <end position="186"/>
    </location>
</feature>